<keyword evidence="1" id="KW-0472">Membrane</keyword>
<dbReference type="AlphaFoldDB" id="A0A923N709"/>
<comment type="caution">
    <text evidence="2">The sequence shown here is derived from an EMBL/GenBank/DDBJ whole genome shotgun (WGS) entry which is preliminary data.</text>
</comment>
<feature type="transmembrane region" description="Helical" evidence="1">
    <location>
        <begin position="21"/>
        <end position="42"/>
    </location>
</feature>
<dbReference type="RefSeq" id="WP_187066977.1">
    <property type="nucleotide sequence ID" value="NZ_JACRVF010000002.1"/>
</dbReference>
<feature type="transmembrane region" description="Helical" evidence="1">
    <location>
        <begin position="82"/>
        <end position="100"/>
    </location>
</feature>
<reference evidence="2" key="1">
    <citation type="submission" date="2020-08" db="EMBL/GenBank/DDBJ databases">
        <title>Pontibacter sp. SD6 16S ribosomal RNA gene Genome sequencing and assembly.</title>
        <authorList>
            <person name="Kang M."/>
        </authorList>
    </citation>
    <scope>NUCLEOTIDE SEQUENCE</scope>
    <source>
        <strain evidence="2">SD6</strain>
    </source>
</reference>
<sequence length="112" mass="12477">MASAPASVFKTIGLGSGKRSMLMLVLVWILNVAWLGLNYFWRLASVDVLLAVLILSLAYAVAALIAYIYWGVRDVREKEAPYANLMVGIIVALTLLYFNFELLQIVLRALDK</sequence>
<keyword evidence="1" id="KW-1133">Transmembrane helix</keyword>
<accession>A0A923N709</accession>
<name>A0A923N709_9BACT</name>
<feature type="transmembrane region" description="Helical" evidence="1">
    <location>
        <begin position="48"/>
        <end position="70"/>
    </location>
</feature>
<organism evidence="2 3">
    <name type="scientific">Pontibacter cellulosilyticus</name>
    <dbReference type="NCBI Taxonomy" id="1720253"/>
    <lineage>
        <taxon>Bacteria</taxon>
        <taxon>Pseudomonadati</taxon>
        <taxon>Bacteroidota</taxon>
        <taxon>Cytophagia</taxon>
        <taxon>Cytophagales</taxon>
        <taxon>Hymenobacteraceae</taxon>
        <taxon>Pontibacter</taxon>
    </lineage>
</organism>
<keyword evidence="3" id="KW-1185">Reference proteome</keyword>
<dbReference type="EMBL" id="JACRVF010000002">
    <property type="protein sequence ID" value="MBC5992954.1"/>
    <property type="molecule type" value="Genomic_DNA"/>
</dbReference>
<keyword evidence="1" id="KW-0812">Transmembrane</keyword>
<dbReference type="Proteomes" id="UP000603640">
    <property type="component" value="Unassembled WGS sequence"/>
</dbReference>
<gene>
    <name evidence="2" type="ORF">H8S84_08935</name>
</gene>
<evidence type="ECO:0000256" key="1">
    <source>
        <dbReference type="SAM" id="Phobius"/>
    </source>
</evidence>
<proteinExistence type="predicted"/>
<protein>
    <submittedName>
        <fullName evidence="2">Uncharacterized protein</fullName>
    </submittedName>
</protein>
<evidence type="ECO:0000313" key="2">
    <source>
        <dbReference type="EMBL" id="MBC5992954.1"/>
    </source>
</evidence>
<evidence type="ECO:0000313" key="3">
    <source>
        <dbReference type="Proteomes" id="UP000603640"/>
    </source>
</evidence>